<dbReference type="RefSeq" id="YP_008658481.1">
    <property type="nucleotide sequence ID" value="NC_022563.1"/>
</dbReference>
<organism evidence="2 3">
    <name type="scientific">Squirrelpox virus</name>
    <dbReference type="NCBI Taxonomy" id="240426"/>
    <lineage>
        <taxon>Viruses</taxon>
        <taxon>Varidnaviria</taxon>
        <taxon>Bamfordvirae</taxon>
        <taxon>Nucleocytoviricota</taxon>
        <taxon>Pokkesviricetes</taxon>
        <taxon>Chitovirales</taxon>
        <taxon>Poxviridae</taxon>
        <taxon>Chordopoxvirinae</taxon>
        <taxon>Sciuripoxvirus</taxon>
        <taxon>Sciuripoxvirus squirrelpox</taxon>
    </lineage>
</organism>
<evidence type="ECO:0000313" key="2">
    <source>
        <dbReference type="EMBL" id="CCD83239.1"/>
    </source>
</evidence>
<dbReference type="KEGG" id="vg:18158406"/>
<reference evidence="2 3" key="2">
    <citation type="submission" date="2013-10" db="EMBL/GenBank/DDBJ databases">
        <title>The genome of epidemic Squirrel Poxvirus reveals novel virulence genes.</title>
        <authorList>
            <person name="Darby A.C."/>
            <person name="McInnes C.J."/>
            <person name="Kjaer K.H."/>
            <person name="Wood A.R."/>
            <person name="Hughes M."/>
            <person name="Martensen P.M."/>
            <person name="Radford A.D."/>
            <person name="Hall N."/>
            <person name="Chantrey J."/>
        </authorList>
    </citation>
    <scope>NUCLEOTIDE SEQUENCE [LARGE SCALE GENOMIC DNA]</scope>
    <source>
        <strain evidence="2">Red squirrel UK</strain>
    </source>
</reference>
<feature type="compositionally biased region" description="Basic and acidic residues" evidence="1">
    <location>
        <begin position="94"/>
        <end position="113"/>
    </location>
</feature>
<dbReference type="GeneID" id="18158406"/>
<reference evidence="2 3" key="1">
    <citation type="submission" date="2011-10" db="EMBL/GenBank/DDBJ databases">
        <authorList>
            <person name="Darby A."/>
        </authorList>
    </citation>
    <scope>NUCLEOTIDE SEQUENCE [LARGE SCALE GENOMIC DNA]</scope>
    <source>
        <strain evidence="2">Red squirrel UK</strain>
    </source>
</reference>
<keyword evidence="3" id="KW-1185">Reference proteome</keyword>
<dbReference type="Pfam" id="PF03339">
    <property type="entry name" value="Pox_L3_FP4"/>
    <property type="match status" value="1"/>
</dbReference>
<gene>
    <name evidence="2" type="primary">L3L</name>
    <name evidence="2" type="ORF">SQPV_0560</name>
</gene>
<dbReference type="InterPro" id="IPR005007">
    <property type="entry name" value="Poxvirus_L3/FP4"/>
</dbReference>
<feature type="compositionally biased region" description="Pro residues" evidence="1">
    <location>
        <begin position="25"/>
        <end position="43"/>
    </location>
</feature>
<evidence type="ECO:0000256" key="1">
    <source>
        <dbReference type="SAM" id="MobiDB-lite"/>
    </source>
</evidence>
<proteinExistence type="predicted"/>
<dbReference type="EMBL" id="HE601899">
    <property type="protein sequence ID" value="CCD83239.1"/>
    <property type="molecule type" value="Genomic_DNA"/>
</dbReference>
<dbReference type="OrthoDB" id="7692at10239"/>
<name>U3UBH3_9POXV</name>
<accession>U3UBH3</accession>
<dbReference type="Proteomes" id="UP000144311">
    <property type="component" value="Segment"/>
</dbReference>
<feature type="region of interest" description="Disordered" evidence="1">
    <location>
        <begin position="1"/>
        <end position="113"/>
    </location>
</feature>
<protein>
    <submittedName>
        <fullName evidence="2">Conserved hypothetical pox protein</fullName>
    </submittedName>
</protein>
<evidence type="ECO:0000313" key="3">
    <source>
        <dbReference type="Proteomes" id="UP000144311"/>
    </source>
</evidence>
<feature type="compositionally biased region" description="Basic and acidic residues" evidence="1">
    <location>
        <begin position="65"/>
        <end position="85"/>
    </location>
</feature>
<sequence>MIRVDDVASGDTVNGAPRRVFKKGPPGPPPRGPPPGNRNPPPRNARCVGNQCRLDGPPRGGQDGPRPDGNRDGGGRDGGFRDGGGRDGGGFRDGGNRDGGFRDGGGRDGGFRDGGARDFVADRLCDHDRATAAFARAPGDHIAVRVSEEEAGCWAELSSLVRARRATGFPMMRGAGPAAAGRVVYFEQFRATTVRRLALDEPCVSAAALFQVAAILYSLYRRGIYFDRLELYAVSIPRTTFSFSVSQLVFQFTTDVLVVLSHNVRLYRVELPQACYLDHLRCLAAAARRGFEASDYFFEWMLRNHLDFVSRQYVDVFKLKKKYAPGPRAHRHTEPGTVVFVPRDDAFLVGVTLTDVSISDNVRVMYSADGAVFEVDDFSVYDVFLGGEILVRTQSSLITL</sequence>